<dbReference type="Proteomes" id="UP000239917">
    <property type="component" value="Unassembled WGS sequence"/>
</dbReference>
<dbReference type="EMBL" id="PSSX01000010">
    <property type="protein sequence ID" value="PPI83781.1"/>
    <property type="molecule type" value="Genomic_DNA"/>
</dbReference>
<feature type="domain" description="Sulfatase-modifying factor enzyme-like" evidence="1">
    <location>
        <begin position="41"/>
        <end position="309"/>
    </location>
</feature>
<evidence type="ECO:0000313" key="2">
    <source>
        <dbReference type="EMBL" id="PPI83781.1"/>
    </source>
</evidence>
<protein>
    <recommendedName>
        <fullName evidence="1">Sulfatase-modifying factor enzyme-like domain-containing protein</fullName>
    </recommendedName>
</protein>
<organism evidence="2 3">
    <name type="scientific">Marinobacter maroccanus</name>
    <dbReference type="NCBI Taxonomy" id="2055143"/>
    <lineage>
        <taxon>Bacteria</taxon>
        <taxon>Pseudomonadati</taxon>
        <taxon>Pseudomonadota</taxon>
        <taxon>Gammaproteobacteria</taxon>
        <taxon>Pseudomonadales</taxon>
        <taxon>Marinobacteraceae</taxon>
        <taxon>Marinobacter</taxon>
    </lineage>
</organism>
<dbReference type="InterPro" id="IPR005532">
    <property type="entry name" value="SUMF_dom"/>
</dbReference>
<accession>A0A2S5Z8Y3</accession>
<keyword evidence="3" id="KW-1185">Reference proteome</keyword>
<evidence type="ECO:0000313" key="3">
    <source>
        <dbReference type="Proteomes" id="UP000239917"/>
    </source>
</evidence>
<dbReference type="OrthoDB" id="9768004at2"/>
<evidence type="ECO:0000259" key="1">
    <source>
        <dbReference type="Pfam" id="PF03781"/>
    </source>
</evidence>
<dbReference type="InterPro" id="IPR016187">
    <property type="entry name" value="CTDL_fold"/>
</dbReference>
<dbReference type="PANTHER" id="PTHR23150:SF19">
    <property type="entry name" value="FORMYLGLYCINE-GENERATING ENZYME"/>
    <property type="match status" value="1"/>
</dbReference>
<dbReference type="RefSeq" id="WP_104322146.1">
    <property type="nucleotide sequence ID" value="NZ_PSSX01000010.1"/>
</dbReference>
<dbReference type="Pfam" id="PF03781">
    <property type="entry name" value="FGE-sulfatase"/>
    <property type="match status" value="1"/>
</dbReference>
<proteinExistence type="predicted"/>
<dbReference type="SUPFAM" id="SSF56436">
    <property type="entry name" value="C-type lectin-like"/>
    <property type="match status" value="1"/>
</dbReference>
<dbReference type="InterPro" id="IPR051043">
    <property type="entry name" value="Sulfatase_Mod_Factor_Kinase"/>
</dbReference>
<gene>
    <name evidence="2" type="ORF">KEHDKFFH_12035</name>
</gene>
<reference evidence="2 3" key="1">
    <citation type="submission" date="2018-01" db="EMBL/GenBank/DDBJ databases">
        <title>Complete genome sequences of the type strains of Marinobacter flavimaris and Marinobacter maroccanus.</title>
        <authorList>
            <person name="Palau M."/>
            <person name="Boujida N."/>
            <person name="Manresa A."/>
            <person name="Minana-Galbis D."/>
        </authorList>
    </citation>
    <scope>NUCLEOTIDE SEQUENCE [LARGE SCALE GENOMIC DNA]</scope>
    <source>
        <strain evidence="2 3">N4</strain>
    </source>
</reference>
<dbReference type="GO" id="GO:0120147">
    <property type="term" value="F:formylglycine-generating oxidase activity"/>
    <property type="evidence" value="ECO:0007669"/>
    <property type="project" value="TreeGrafter"/>
</dbReference>
<dbReference type="InterPro" id="IPR042095">
    <property type="entry name" value="SUMF_sf"/>
</dbReference>
<dbReference type="PANTHER" id="PTHR23150">
    <property type="entry name" value="SULFATASE MODIFYING FACTOR 1, 2"/>
    <property type="match status" value="1"/>
</dbReference>
<comment type="caution">
    <text evidence="2">The sequence shown here is derived from an EMBL/GenBank/DDBJ whole genome shotgun (WGS) entry which is preliminary data.</text>
</comment>
<dbReference type="PROSITE" id="PS51257">
    <property type="entry name" value="PROKAR_LIPOPROTEIN"/>
    <property type="match status" value="1"/>
</dbReference>
<dbReference type="AlphaFoldDB" id="A0A2S5Z8Y3"/>
<sequence>MIENFRIWIGAAVLGLVVGCSSSSQQLSEDELALVLANAEDSLVFIEGGEFRLGDVGQASGEPFSPLLENNKPSIMVNIDDFSIQSKEVTWGEFLVFLRDVGRAGNYTIENGFRSAARLPIESNDDPTSPNYALKPARSPNYSEAEEYCAWLAEKTNLPFALPTEAQWEYAARNRGQRIAYATSTGELVLDDYLQKASVDPLKPVTGNVLIHSSFAVERRPVGSYQPSPLGLYDMTGNVPEWTRDWFQSGYGHLNASNPVASEPGEGSDSLKKSVRDIAGYGDHSGGLATVYARRAVSVNSPNQGFRCVVNHPKPIN</sequence>
<name>A0A2S5Z8Y3_9GAMM</name>
<dbReference type="Gene3D" id="3.90.1580.10">
    <property type="entry name" value="paralog of FGE (formylglycine-generating enzyme)"/>
    <property type="match status" value="1"/>
</dbReference>